<dbReference type="EMBL" id="JAGKON010000013">
    <property type="protein sequence ID" value="MBQ0600894.1"/>
    <property type="molecule type" value="Genomic_DNA"/>
</dbReference>
<protein>
    <submittedName>
        <fullName evidence="1">Uncharacterized protein</fullName>
    </submittedName>
</protein>
<sequence>MLDVYECMANGFGFHIDFVFSPDHEQKKKELLTLPSDEKVAFCKKENPNIHVCSFVKDK</sequence>
<dbReference type="AlphaFoldDB" id="A0AAP2BIE6"/>
<name>A0AAP2BIE6_KLEOX</name>
<evidence type="ECO:0000313" key="2">
    <source>
        <dbReference type="Proteomes" id="UP000673434"/>
    </source>
</evidence>
<evidence type="ECO:0000313" key="1">
    <source>
        <dbReference type="EMBL" id="MBQ0600894.1"/>
    </source>
</evidence>
<comment type="caution">
    <text evidence="1">The sequence shown here is derived from an EMBL/GenBank/DDBJ whole genome shotgun (WGS) entry which is preliminary data.</text>
</comment>
<accession>A0AAP2BIE6</accession>
<organism evidence="1 2">
    <name type="scientific">Klebsiella oxytoca</name>
    <dbReference type="NCBI Taxonomy" id="571"/>
    <lineage>
        <taxon>Bacteria</taxon>
        <taxon>Pseudomonadati</taxon>
        <taxon>Pseudomonadota</taxon>
        <taxon>Gammaproteobacteria</taxon>
        <taxon>Enterobacterales</taxon>
        <taxon>Enterobacteriaceae</taxon>
        <taxon>Klebsiella/Raoultella group</taxon>
        <taxon>Klebsiella</taxon>
    </lineage>
</organism>
<gene>
    <name evidence="1" type="ORF">J7S78_13935</name>
</gene>
<dbReference type="Proteomes" id="UP000673434">
    <property type="component" value="Unassembled WGS sequence"/>
</dbReference>
<reference evidence="1 2" key="1">
    <citation type="submission" date="2021-03" db="EMBL/GenBank/DDBJ databases">
        <authorList>
            <person name="Stanton E."/>
        </authorList>
    </citation>
    <scope>NUCLEOTIDE SEQUENCE [LARGE SCALE GENOMIC DNA]</scope>
    <source>
        <strain evidence="1 2">2020EL-00037</strain>
    </source>
</reference>
<keyword evidence="2" id="KW-1185">Reference proteome</keyword>
<dbReference type="RefSeq" id="WP_210846297.1">
    <property type="nucleotide sequence ID" value="NZ_JAGKON010000013.1"/>
</dbReference>
<proteinExistence type="predicted"/>